<dbReference type="SUPFAM" id="SSF48452">
    <property type="entry name" value="TPR-like"/>
    <property type="match status" value="1"/>
</dbReference>
<keyword evidence="4" id="KW-0802">TPR repeat</keyword>
<dbReference type="InterPro" id="IPR011990">
    <property type="entry name" value="TPR-like_helical_dom_sf"/>
</dbReference>
<dbReference type="GO" id="GO:0005737">
    <property type="term" value="C:cytoplasm"/>
    <property type="evidence" value="ECO:0007669"/>
    <property type="project" value="UniProtKB-SubCell"/>
</dbReference>
<reference evidence="5" key="1">
    <citation type="submission" date="2021-02" db="EMBL/GenBank/DDBJ databases">
        <authorList>
            <person name="Syme A R."/>
            <person name="Syme A R."/>
            <person name="Moolhuijzen P."/>
        </authorList>
    </citation>
    <scope>NUCLEOTIDE SEQUENCE</scope>
    <source>
        <strain evidence="5">W1-1</strain>
    </source>
</reference>
<proteinExistence type="predicted"/>
<accession>A0A6S6VU03</accession>
<dbReference type="AlphaFoldDB" id="A0A6S6VU03"/>
<evidence type="ECO:0000256" key="4">
    <source>
        <dbReference type="ARBA" id="ARBA00022803"/>
    </source>
</evidence>
<evidence type="ECO:0000313" key="5">
    <source>
        <dbReference type="EMBL" id="CAE7020130.1"/>
    </source>
</evidence>
<gene>
    <name evidence="5" type="ORF">PTTW11_03013</name>
</gene>
<dbReference type="EMBL" id="HG992979">
    <property type="protein sequence ID" value="CAE7020130.1"/>
    <property type="molecule type" value="Genomic_DNA"/>
</dbReference>
<dbReference type="GO" id="GO:0007018">
    <property type="term" value="P:microtubule-based movement"/>
    <property type="evidence" value="ECO:0007669"/>
    <property type="project" value="TreeGrafter"/>
</dbReference>
<comment type="subcellular location">
    <subcellularLocation>
        <location evidence="1">Cytoplasm</location>
    </subcellularLocation>
</comment>
<keyword evidence="3" id="KW-0677">Repeat</keyword>
<dbReference type="GO" id="GO:0019894">
    <property type="term" value="F:kinesin binding"/>
    <property type="evidence" value="ECO:0007669"/>
    <property type="project" value="TreeGrafter"/>
</dbReference>
<dbReference type="PANTHER" id="PTHR45783:SF3">
    <property type="entry name" value="KINESIN LIGHT CHAIN"/>
    <property type="match status" value="1"/>
</dbReference>
<dbReference type="GO" id="GO:0005871">
    <property type="term" value="C:kinesin complex"/>
    <property type="evidence" value="ECO:0007669"/>
    <property type="project" value="InterPro"/>
</dbReference>
<name>A0A6S6VU03_9PLEO</name>
<evidence type="ECO:0000256" key="2">
    <source>
        <dbReference type="ARBA" id="ARBA00022490"/>
    </source>
</evidence>
<dbReference type="Proteomes" id="UP000472372">
    <property type="component" value="Chromosome 3"/>
</dbReference>
<protein>
    <submittedName>
        <fullName evidence="5">TPR 10 multi-domain protein</fullName>
    </submittedName>
</protein>
<dbReference type="PANTHER" id="PTHR45783">
    <property type="entry name" value="KINESIN LIGHT CHAIN"/>
    <property type="match status" value="1"/>
</dbReference>
<keyword evidence="2" id="KW-0963">Cytoplasm</keyword>
<sequence>MRTGQCANHFSAFAHANIAATLKPKENVSRLVWAMLLHNVAKYAWTIGNIDVTRTMAAKSVKTPSQILGPEHDYTMKVMTVVAHAFRLEEQLEEAAEVDFQTMGIRKRTLGAGHISTLASQNNLAYTYSHQGRHEDAEELQVQVLAVYQTNLGKGHSNTRVRCSRLMELWMKGDR</sequence>
<evidence type="ECO:0000256" key="3">
    <source>
        <dbReference type="ARBA" id="ARBA00022737"/>
    </source>
</evidence>
<dbReference type="InterPro" id="IPR002151">
    <property type="entry name" value="Kinesin_light"/>
</dbReference>
<evidence type="ECO:0000256" key="1">
    <source>
        <dbReference type="ARBA" id="ARBA00004496"/>
    </source>
</evidence>
<dbReference type="Gene3D" id="1.25.40.10">
    <property type="entry name" value="Tetratricopeptide repeat domain"/>
    <property type="match status" value="1"/>
</dbReference>
<organism evidence="5 6">
    <name type="scientific">Pyrenophora teres f. teres</name>
    <dbReference type="NCBI Taxonomy" id="97479"/>
    <lineage>
        <taxon>Eukaryota</taxon>
        <taxon>Fungi</taxon>
        <taxon>Dikarya</taxon>
        <taxon>Ascomycota</taxon>
        <taxon>Pezizomycotina</taxon>
        <taxon>Dothideomycetes</taxon>
        <taxon>Pleosporomycetidae</taxon>
        <taxon>Pleosporales</taxon>
        <taxon>Pleosporineae</taxon>
        <taxon>Pleosporaceae</taxon>
        <taxon>Pyrenophora</taxon>
    </lineage>
</organism>
<evidence type="ECO:0000313" key="6">
    <source>
        <dbReference type="Proteomes" id="UP000472372"/>
    </source>
</evidence>
<dbReference type="Pfam" id="PF13374">
    <property type="entry name" value="TPR_10"/>
    <property type="match status" value="1"/>
</dbReference>